<evidence type="ECO:0000256" key="1">
    <source>
        <dbReference type="SAM" id="Phobius"/>
    </source>
</evidence>
<sequence>MKWVKIISFLGVLAMTAVLFYGFTQGDFFEDGGKLMQNPWGIVSLVDLYTGFILFAVWIVYRESGILPKVLWVLLLMILGFFTASLYMLIAAYQSKGDLMSFVFGTKKDQVLSKYRP</sequence>
<protein>
    <recommendedName>
        <fullName evidence="4">DUF1475 domain-containing protein</fullName>
    </recommendedName>
</protein>
<evidence type="ECO:0008006" key="4">
    <source>
        <dbReference type="Google" id="ProtNLM"/>
    </source>
</evidence>
<evidence type="ECO:0000313" key="2">
    <source>
        <dbReference type="EMBL" id="SDI43675.1"/>
    </source>
</evidence>
<feature type="transmembrane region" description="Helical" evidence="1">
    <location>
        <begin position="70"/>
        <end position="93"/>
    </location>
</feature>
<dbReference type="Proteomes" id="UP000183255">
    <property type="component" value="Unassembled WGS sequence"/>
</dbReference>
<name>A0A1G8KJU7_9CLOT</name>
<gene>
    <name evidence="2" type="ORF">SAMN05421804_102342</name>
</gene>
<dbReference type="AlphaFoldDB" id="A0A1G8KJU7"/>
<organism evidence="2 3">
    <name type="scientific">Proteiniclasticum ruminis</name>
    <dbReference type="NCBI Taxonomy" id="398199"/>
    <lineage>
        <taxon>Bacteria</taxon>
        <taxon>Bacillati</taxon>
        <taxon>Bacillota</taxon>
        <taxon>Clostridia</taxon>
        <taxon>Eubacteriales</taxon>
        <taxon>Clostridiaceae</taxon>
        <taxon>Proteiniclasticum</taxon>
    </lineage>
</organism>
<dbReference type="InterPro" id="IPR009943">
    <property type="entry name" value="DUF1475"/>
</dbReference>
<keyword evidence="1" id="KW-0812">Transmembrane</keyword>
<evidence type="ECO:0000313" key="3">
    <source>
        <dbReference type="Proteomes" id="UP000183255"/>
    </source>
</evidence>
<keyword evidence="1" id="KW-0472">Membrane</keyword>
<keyword evidence="1" id="KW-1133">Transmembrane helix</keyword>
<dbReference type="PANTHER" id="PTHR36318:SF5">
    <property type="entry name" value="TRANSMEMBRANE PROTEIN"/>
    <property type="match status" value="1"/>
</dbReference>
<reference evidence="2 3" key="1">
    <citation type="submission" date="2016-10" db="EMBL/GenBank/DDBJ databases">
        <authorList>
            <person name="de Groot N.N."/>
        </authorList>
    </citation>
    <scope>NUCLEOTIDE SEQUENCE [LARGE SCALE GENOMIC DNA]</scope>
    <source>
        <strain evidence="2 3">CGMCC 1.5058</strain>
    </source>
</reference>
<dbReference type="PANTHER" id="PTHR36318">
    <property type="entry name" value="OS06G0581300 PROTEIN"/>
    <property type="match status" value="1"/>
</dbReference>
<proteinExistence type="predicted"/>
<dbReference type="EMBL" id="FNDZ01000002">
    <property type="protein sequence ID" value="SDI43675.1"/>
    <property type="molecule type" value="Genomic_DNA"/>
</dbReference>
<dbReference type="Pfam" id="PF07343">
    <property type="entry name" value="DUF1475"/>
    <property type="match status" value="1"/>
</dbReference>
<accession>A0A1G8KJU7</accession>
<feature type="transmembrane region" description="Helical" evidence="1">
    <location>
        <begin position="40"/>
        <end position="61"/>
    </location>
</feature>